<organism evidence="2 3">
    <name type="scientific">Amycolatopsis minnesotensis</name>
    <dbReference type="NCBI Taxonomy" id="337894"/>
    <lineage>
        <taxon>Bacteria</taxon>
        <taxon>Bacillati</taxon>
        <taxon>Actinomycetota</taxon>
        <taxon>Actinomycetes</taxon>
        <taxon>Pseudonocardiales</taxon>
        <taxon>Pseudonocardiaceae</taxon>
        <taxon>Amycolatopsis</taxon>
    </lineage>
</organism>
<name>A0ABP5E9L7_9PSEU</name>
<protein>
    <submittedName>
        <fullName evidence="2">MFS transporter</fullName>
    </submittedName>
</protein>
<feature type="transmembrane region" description="Helical" evidence="1">
    <location>
        <begin position="81"/>
        <end position="99"/>
    </location>
</feature>
<evidence type="ECO:0000313" key="2">
    <source>
        <dbReference type="EMBL" id="GAA1993237.1"/>
    </source>
</evidence>
<dbReference type="SUPFAM" id="SSF103473">
    <property type="entry name" value="MFS general substrate transporter"/>
    <property type="match status" value="1"/>
</dbReference>
<feature type="transmembrane region" description="Helical" evidence="1">
    <location>
        <begin position="244"/>
        <end position="262"/>
    </location>
</feature>
<accession>A0ABP5E9L7</accession>
<dbReference type="Gene3D" id="1.20.1250.20">
    <property type="entry name" value="MFS general substrate transporter like domains"/>
    <property type="match status" value="2"/>
</dbReference>
<dbReference type="InterPro" id="IPR036259">
    <property type="entry name" value="MFS_trans_sf"/>
</dbReference>
<dbReference type="PANTHER" id="PTHR23542">
    <property type="match status" value="1"/>
</dbReference>
<dbReference type="Pfam" id="PF07690">
    <property type="entry name" value="MFS_1"/>
    <property type="match status" value="1"/>
</dbReference>
<dbReference type="InterPro" id="IPR011701">
    <property type="entry name" value="MFS"/>
</dbReference>
<comment type="caution">
    <text evidence="2">The sequence shown here is derived from an EMBL/GenBank/DDBJ whole genome shotgun (WGS) entry which is preliminary data.</text>
</comment>
<feature type="transmembrane region" description="Helical" evidence="1">
    <location>
        <begin position="15"/>
        <end position="40"/>
    </location>
</feature>
<keyword evidence="1" id="KW-0812">Transmembrane</keyword>
<evidence type="ECO:0000256" key="1">
    <source>
        <dbReference type="SAM" id="Phobius"/>
    </source>
</evidence>
<reference evidence="3" key="1">
    <citation type="journal article" date="2019" name="Int. J. Syst. Evol. Microbiol.">
        <title>The Global Catalogue of Microorganisms (GCM) 10K type strain sequencing project: providing services to taxonomists for standard genome sequencing and annotation.</title>
        <authorList>
            <consortium name="The Broad Institute Genomics Platform"/>
            <consortium name="The Broad Institute Genome Sequencing Center for Infectious Disease"/>
            <person name="Wu L."/>
            <person name="Ma J."/>
        </authorList>
    </citation>
    <scope>NUCLEOTIDE SEQUENCE [LARGE SCALE GENOMIC DNA]</scope>
    <source>
        <strain evidence="3">JCM 14545</strain>
    </source>
</reference>
<proteinExistence type="predicted"/>
<dbReference type="PANTHER" id="PTHR23542:SF1">
    <property type="entry name" value="MAJOR FACILITATOR SUPERFAMILY (MFS) PROFILE DOMAIN-CONTAINING PROTEIN"/>
    <property type="match status" value="1"/>
</dbReference>
<dbReference type="Proteomes" id="UP001501116">
    <property type="component" value="Unassembled WGS sequence"/>
</dbReference>
<feature type="transmembrane region" description="Helical" evidence="1">
    <location>
        <begin position="331"/>
        <end position="353"/>
    </location>
</feature>
<keyword evidence="3" id="KW-1185">Reference proteome</keyword>
<feature type="transmembrane region" description="Helical" evidence="1">
    <location>
        <begin position="214"/>
        <end position="238"/>
    </location>
</feature>
<evidence type="ECO:0000313" key="3">
    <source>
        <dbReference type="Proteomes" id="UP001501116"/>
    </source>
</evidence>
<keyword evidence="1" id="KW-0472">Membrane</keyword>
<dbReference type="EMBL" id="BAAANN010000070">
    <property type="protein sequence ID" value="GAA1993237.1"/>
    <property type="molecule type" value="Genomic_DNA"/>
</dbReference>
<feature type="transmembrane region" description="Helical" evidence="1">
    <location>
        <begin position="274"/>
        <end position="291"/>
    </location>
</feature>
<feature type="transmembrane region" description="Helical" evidence="1">
    <location>
        <begin position="297"/>
        <end position="319"/>
    </location>
</feature>
<feature type="transmembrane region" description="Helical" evidence="1">
    <location>
        <begin position="46"/>
        <end position="69"/>
    </location>
</feature>
<dbReference type="RefSeq" id="WP_344431837.1">
    <property type="nucleotide sequence ID" value="NZ_BAAANN010000070.1"/>
</dbReference>
<keyword evidence="1" id="KW-1133">Transmembrane helix</keyword>
<sequence>MTAGKYARFLRTDGVPAVLAAGALARLPVSMYGLSLLLLAQEATGSLGQAGLVAAAAAVGFAVTAPALGRLADRYGPVRPLAGAAAVNGLAFAAVVLAAEFAPSPWLLGATAVVLGASVPPIAACQRALWWGRLSERLLETALTLDSLQLDAFLIGGPLLVTWLTLAAGPVTAVIVTGALLVTGTCVFAALPACRAARPTASGRGLGPLRSAGFRLVLGTVAAAGLALGLVRVALIGFAGESGGLLYTAIGIGSAASGLAYGARDWRTPVERRYAVLLSCYGAGVLLLLAGSSVPVMFALAVVTGLALTPVTVGEFALVGRCAPAGTVAEAFAWATTATFAGNAAGTGLGGWLTDQAGWRATASLGALVLVTASIAVFARPALLGPQNALAEGNSGTGPGGR</sequence>
<feature type="transmembrane region" description="Helical" evidence="1">
    <location>
        <begin position="174"/>
        <end position="194"/>
    </location>
</feature>
<feature type="transmembrane region" description="Helical" evidence="1">
    <location>
        <begin position="359"/>
        <end position="379"/>
    </location>
</feature>
<gene>
    <name evidence="2" type="ORF">GCM10009754_85540</name>
</gene>